<dbReference type="EMBL" id="JAUIZM010000010">
    <property type="protein sequence ID" value="KAK1360160.1"/>
    <property type="molecule type" value="Genomic_DNA"/>
</dbReference>
<accession>A0AAD8H5T3</accession>
<gene>
    <name evidence="1" type="ORF">POM88_044634</name>
</gene>
<comment type="caution">
    <text evidence="1">The sequence shown here is derived from an EMBL/GenBank/DDBJ whole genome shotgun (WGS) entry which is preliminary data.</text>
</comment>
<keyword evidence="2" id="KW-1185">Reference proteome</keyword>
<evidence type="ECO:0000313" key="2">
    <source>
        <dbReference type="Proteomes" id="UP001237642"/>
    </source>
</evidence>
<reference evidence="1" key="1">
    <citation type="submission" date="2023-02" db="EMBL/GenBank/DDBJ databases">
        <title>Genome of toxic invasive species Heracleum sosnowskyi carries increased number of genes despite the absence of recent whole-genome duplications.</title>
        <authorList>
            <person name="Schelkunov M."/>
            <person name="Shtratnikova V."/>
            <person name="Makarenko M."/>
            <person name="Klepikova A."/>
            <person name="Omelchenko D."/>
            <person name="Novikova G."/>
            <person name="Obukhova E."/>
            <person name="Bogdanov V."/>
            <person name="Penin A."/>
            <person name="Logacheva M."/>
        </authorList>
    </citation>
    <scope>NUCLEOTIDE SEQUENCE</scope>
    <source>
        <strain evidence="1">Hsosn_3</strain>
        <tissue evidence="1">Leaf</tissue>
    </source>
</reference>
<protein>
    <submittedName>
        <fullName evidence="1">Uncharacterized protein</fullName>
    </submittedName>
</protein>
<name>A0AAD8H5T3_9APIA</name>
<evidence type="ECO:0000313" key="1">
    <source>
        <dbReference type="EMBL" id="KAK1360160.1"/>
    </source>
</evidence>
<reference evidence="1" key="2">
    <citation type="submission" date="2023-05" db="EMBL/GenBank/DDBJ databases">
        <authorList>
            <person name="Schelkunov M.I."/>
        </authorList>
    </citation>
    <scope>NUCLEOTIDE SEQUENCE</scope>
    <source>
        <strain evidence="1">Hsosn_3</strain>
        <tissue evidence="1">Leaf</tissue>
    </source>
</reference>
<organism evidence="1 2">
    <name type="scientific">Heracleum sosnowskyi</name>
    <dbReference type="NCBI Taxonomy" id="360622"/>
    <lineage>
        <taxon>Eukaryota</taxon>
        <taxon>Viridiplantae</taxon>
        <taxon>Streptophyta</taxon>
        <taxon>Embryophyta</taxon>
        <taxon>Tracheophyta</taxon>
        <taxon>Spermatophyta</taxon>
        <taxon>Magnoliopsida</taxon>
        <taxon>eudicotyledons</taxon>
        <taxon>Gunneridae</taxon>
        <taxon>Pentapetalae</taxon>
        <taxon>asterids</taxon>
        <taxon>campanulids</taxon>
        <taxon>Apiales</taxon>
        <taxon>Apiaceae</taxon>
        <taxon>Apioideae</taxon>
        <taxon>apioid superclade</taxon>
        <taxon>Tordylieae</taxon>
        <taxon>Tordyliinae</taxon>
        <taxon>Heracleum</taxon>
    </lineage>
</organism>
<dbReference type="Proteomes" id="UP001237642">
    <property type="component" value="Unassembled WGS sequence"/>
</dbReference>
<dbReference type="AlphaFoldDB" id="A0AAD8H5T3"/>
<proteinExistence type="predicted"/>
<sequence>MVARIVVKVEGILQRLFTFYNVETDVADNKDVGLDCPPKAAARKEPRRRRLLENYLQQQQMKTSESKNDVDRYLIEETINPMTSTFDILSWLKEGRESGIKPKGFVDEIQSYGFIEEDNLDKGQASGATQDTCKMTINVVEE</sequence>